<dbReference type="AlphaFoldDB" id="A0AAD9QX85"/>
<organism evidence="1 2">
    <name type="scientific">Acropora cervicornis</name>
    <name type="common">Staghorn coral</name>
    <dbReference type="NCBI Taxonomy" id="6130"/>
    <lineage>
        <taxon>Eukaryota</taxon>
        <taxon>Metazoa</taxon>
        <taxon>Cnidaria</taxon>
        <taxon>Anthozoa</taxon>
        <taxon>Hexacorallia</taxon>
        <taxon>Scleractinia</taxon>
        <taxon>Astrocoeniina</taxon>
        <taxon>Acroporidae</taxon>
        <taxon>Acropora</taxon>
    </lineage>
</organism>
<evidence type="ECO:0000313" key="1">
    <source>
        <dbReference type="EMBL" id="KAK2568973.1"/>
    </source>
</evidence>
<name>A0AAD9QX85_ACRCE</name>
<comment type="caution">
    <text evidence="1">The sequence shown here is derived from an EMBL/GenBank/DDBJ whole genome shotgun (WGS) entry which is preliminary data.</text>
</comment>
<gene>
    <name evidence="1" type="ORF">P5673_007086</name>
</gene>
<dbReference type="EMBL" id="JARQWQ010000011">
    <property type="protein sequence ID" value="KAK2568973.1"/>
    <property type="molecule type" value="Genomic_DNA"/>
</dbReference>
<reference evidence="1" key="1">
    <citation type="journal article" date="2023" name="G3 (Bethesda)">
        <title>Whole genome assembly and annotation of the endangered Caribbean coral Acropora cervicornis.</title>
        <authorList>
            <person name="Selwyn J.D."/>
            <person name="Vollmer S.V."/>
        </authorList>
    </citation>
    <scope>NUCLEOTIDE SEQUENCE</scope>
    <source>
        <strain evidence="1">K2</strain>
    </source>
</reference>
<evidence type="ECO:0000313" key="2">
    <source>
        <dbReference type="Proteomes" id="UP001249851"/>
    </source>
</evidence>
<protein>
    <submittedName>
        <fullName evidence="1">Uncharacterized protein</fullName>
    </submittedName>
</protein>
<proteinExistence type="predicted"/>
<keyword evidence="2" id="KW-1185">Reference proteome</keyword>
<dbReference type="Proteomes" id="UP001249851">
    <property type="component" value="Unassembled WGS sequence"/>
</dbReference>
<sequence length="157" mass="18421">MVSVENATELPFDINGSCHFKLKSDPGKMMNSSKDGRPWQTWCTSKRSQHREVRRHAWRRGSWQCPNLKCLFLNEKGSCNDVQFTESQKNMCFVCKEDALTFDRCTTVKIWEFSAEKTEVDTYHFGYHTCRAIPNKRNLQVKSKLEEHFQKHASLKP</sequence>
<accession>A0AAD9QX85</accession>
<reference evidence="1" key="2">
    <citation type="journal article" date="2023" name="Science">
        <title>Genomic signatures of disease resistance in endangered staghorn corals.</title>
        <authorList>
            <person name="Vollmer S.V."/>
            <person name="Selwyn J.D."/>
            <person name="Despard B.A."/>
            <person name="Roesel C.L."/>
        </authorList>
    </citation>
    <scope>NUCLEOTIDE SEQUENCE</scope>
    <source>
        <strain evidence="1">K2</strain>
    </source>
</reference>